<dbReference type="EMBL" id="CABWKH010000002">
    <property type="protein sequence ID" value="VWQ33933.1"/>
    <property type="molecule type" value="Genomic_DNA"/>
</dbReference>
<evidence type="ECO:0000256" key="1">
    <source>
        <dbReference type="ARBA" id="ARBA00007637"/>
    </source>
</evidence>
<gene>
    <name evidence="3" type="ORF">BIFLH23_00580</name>
</gene>
<sequence>MNILVTGGLGYTGIELVKKLSNTGHNVVIVDIDLYDTARFLESCPNVKILKADILTVDWSVILRQYSIDVVYHLAGISNDPGNGVTAEFGMKINYYASVRLYESLRFSLVHKFIYPSSCSVYGLSQNNAVDETCPISPITNYARCKVMVEQYVRQHQYPNISTVLLRPATVFGPSTRQRLDLLINRTIIGALAGTAIHTPNLENSRPHVYIQDLLRVYEFFLTHGGGLNTYNIAFGNYKIRDIVRKVQLVTGKSIHICEDKKADPRTYCVNSKRILSVFPDLSKASFEENLSATVTSFIGQDLIAKIDEDIYYNKRIQEKKWGTSL</sequence>
<dbReference type="Pfam" id="PF01370">
    <property type="entry name" value="Epimerase"/>
    <property type="match status" value="1"/>
</dbReference>
<name>A0A8U0LB03_BIFLI</name>
<evidence type="ECO:0000313" key="4">
    <source>
        <dbReference type="Proteomes" id="UP000494246"/>
    </source>
</evidence>
<organism evidence="3 4">
    <name type="scientific">Bifidobacterium longum subsp. infantis</name>
    <dbReference type="NCBI Taxonomy" id="1682"/>
    <lineage>
        <taxon>Bacteria</taxon>
        <taxon>Bacillati</taxon>
        <taxon>Actinomycetota</taxon>
        <taxon>Actinomycetes</taxon>
        <taxon>Bifidobacteriales</taxon>
        <taxon>Bifidobacteriaceae</taxon>
        <taxon>Bifidobacterium</taxon>
    </lineage>
</organism>
<dbReference type="Gene3D" id="3.40.50.720">
    <property type="entry name" value="NAD(P)-binding Rossmann-like Domain"/>
    <property type="match status" value="1"/>
</dbReference>
<dbReference type="PANTHER" id="PTHR43000">
    <property type="entry name" value="DTDP-D-GLUCOSE 4,6-DEHYDRATASE-RELATED"/>
    <property type="match status" value="1"/>
</dbReference>
<evidence type="ECO:0000259" key="2">
    <source>
        <dbReference type="Pfam" id="PF01370"/>
    </source>
</evidence>
<comment type="caution">
    <text evidence="3">The sequence shown here is derived from an EMBL/GenBank/DDBJ whole genome shotgun (WGS) entry which is preliminary data.</text>
</comment>
<comment type="similarity">
    <text evidence="1">Belongs to the NAD(P)-dependent epimerase/dehydratase family.</text>
</comment>
<reference evidence="3 4" key="1">
    <citation type="submission" date="2019-10" db="EMBL/GenBank/DDBJ databases">
        <authorList>
            <consortium name="Melissa Lawson"/>
            <person name="O'neill I."/>
        </authorList>
    </citation>
    <scope>NUCLEOTIDE SEQUENCE [LARGE SCALE GENOMIC DNA]</scope>
    <source>
        <strain evidence="3">LH_23</strain>
    </source>
</reference>
<dbReference type="AlphaFoldDB" id="A0A8U0LB03"/>
<evidence type="ECO:0000313" key="3">
    <source>
        <dbReference type="EMBL" id="VWQ33933.1"/>
    </source>
</evidence>
<protein>
    <submittedName>
        <fullName evidence="3">UDP-glucose 4-epimerase</fullName>
    </submittedName>
</protein>
<dbReference type="InterPro" id="IPR036291">
    <property type="entry name" value="NAD(P)-bd_dom_sf"/>
</dbReference>
<dbReference type="SUPFAM" id="SSF51735">
    <property type="entry name" value="NAD(P)-binding Rossmann-fold domains"/>
    <property type="match status" value="1"/>
</dbReference>
<dbReference type="Proteomes" id="UP000494246">
    <property type="component" value="Unassembled WGS sequence"/>
</dbReference>
<feature type="domain" description="NAD-dependent epimerase/dehydratase" evidence="2">
    <location>
        <begin position="3"/>
        <end position="234"/>
    </location>
</feature>
<dbReference type="CDD" id="cd08946">
    <property type="entry name" value="SDR_e"/>
    <property type="match status" value="1"/>
</dbReference>
<accession>A0A8U0LB03</accession>
<proteinExistence type="inferred from homology"/>
<dbReference type="InterPro" id="IPR001509">
    <property type="entry name" value="Epimerase_deHydtase"/>
</dbReference>
<dbReference type="RefSeq" id="WP_174772614.1">
    <property type="nucleotide sequence ID" value="NZ_CABWKH010000002.1"/>
</dbReference>